<proteinExistence type="predicted"/>
<feature type="region of interest" description="Disordered" evidence="1">
    <location>
        <begin position="531"/>
        <end position="591"/>
    </location>
</feature>
<feature type="compositionally biased region" description="Low complexity" evidence="1">
    <location>
        <begin position="48"/>
        <end position="63"/>
    </location>
</feature>
<organism evidence="2 3">
    <name type="scientific">Akanthomyces muscarius</name>
    <name type="common">Entomopathogenic fungus</name>
    <name type="synonym">Lecanicillium muscarium</name>
    <dbReference type="NCBI Taxonomy" id="2231603"/>
    <lineage>
        <taxon>Eukaryota</taxon>
        <taxon>Fungi</taxon>
        <taxon>Dikarya</taxon>
        <taxon>Ascomycota</taxon>
        <taxon>Pezizomycotina</taxon>
        <taxon>Sordariomycetes</taxon>
        <taxon>Hypocreomycetidae</taxon>
        <taxon>Hypocreales</taxon>
        <taxon>Cordycipitaceae</taxon>
        <taxon>Akanthomyces</taxon>
    </lineage>
</organism>
<comment type="caution">
    <text evidence="2">The sequence shown here is derived from an EMBL/GenBank/DDBJ whole genome shotgun (WGS) entry which is preliminary data.</text>
</comment>
<accession>A0A9W8Q6R0</accession>
<feature type="region of interest" description="Disordered" evidence="1">
    <location>
        <begin position="615"/>
        <end position="634"/>
    </location>
</feature>
<dbReference type="RefSeq" id="XP_056050824.1">
    <property type="nucleotide sequence ID" value="XM_056193827.1"/>
</dbReference>
<dbReference type="AlphaFoldDB" id="A0A9W8Q6R0"/>
<keyword evidence="3" id="KW-1185">Reference proteome</keyword>
<protein>
    <recommendedName>
        <fullName evidence="4">Myb-like domain-containing protein</fullName>
    </recommendedName>
</protein>
<evidence type="ECO:0000313" key="2">
    <source>
        <dbReference type="EMBL" id="KAJ4147883.1"/>
    </source>
</evidence>
<evidence type="ECO:0008006" key="4">
    <source>
        <dbReference type="Google" id="ProtNLM"/>
    </source>
</evidence>
<feature type="compositionally biased region" description="Polar residues" evidence="1">
    <location>
        <begin position="90"/>
        <end position="105"/>
    </location>
</feature>
<dbReference type="Proteomes" id="UP001144673">
    <property type="component" value="Chromosome 3"/>
</dbReference>
<dbReference type="GeneID" id="80889543"/>
<feature type="region of interest" description="Disordered" evidence="1">
    <location>
        <begin position="1"/>
        <end position="107"/>
    </location>
</feature>
<evidence type="ECO:0000256" key="1">
    <source>
        <dbReference type="SAM" id="MobiDB-lite"/>
    </source>
</evidence>
<feature type="region of interest" description="Disordered" evidence="1">
    <location>
        <begin position="116"/>
        <end position="135"/>
    </location>
</feature>
<evidence type="ECO:0000313" key="3">
    <source>
        <dbReference type="Proteomes" id="UP001144673"/>
    </source>
</evidence>
<dbReference type="EMBL" id="JAJHUN010000010">
    <property type="protein sequence ID" value="KAJ4147883.1"/>
    <property type="molecule type" value="Genomic_DNA"/>
</dbReference>
<name>A0A9W8Q6R0_AKAMU</name>
<feature type="compositionally biased region" description="Acidic residues" evidence="1">
    <location>
        <begin position="116"/>
        <end position="126"/>
    </location>
</feature>
<feature type="compositionally biased region" description="Basic and acidic residues" evidence="1">
    <location>
        <begin position="581"/>
        <end position="591"/>
    </location>
</feature>
<reference evidence="2" key="1">
    <citation type="journal article" date="2023" name="Access Microbiol">
        <title>De-novo genome assembly for Akanthomyces muscarius, a biocontrol agent of insect agricultural pests.</title>
        <authorList>
            <person name="Erdos Z."/>
            <person name="Studholme D.J."/>
            <person name="Raymond B."/>
            <person name="Sharma M."/>
        </authorList>
    </citation>
    <scope>NUCLEOTIDE SEQUENCE</scope>
    <source>
        <strain evidence="2">Ve6</strain>
    </source>
</reference>
<dbReference type="KEGG" id="amus:LMH87_002384"/>
<sequence length="794" mass="87689">MPPKRATRSTPASTAPESIPAQRTRGRPRRNKGAGAVADEPGRGMATRARAAAKPSSSAPAAPAKDRGSLTADPIPRKGPPRDVAKSEFNIFTSPNRGQANSESPSPRFDAEFVADAEPGSEEDSGAEDRQAESGAQIEVEDAPFMCQGIQKLADAAESIFTKYRDLFTKYRVILDKMKDNGILAKDSLSGADKAQLQRYKTQLRFFEMDMGAFTSMRNHLVVHESYAPFLHWLWLDRQMPDDEAKVLKHFLIPTNLATLVDIVYAGAKNELREAGEADVNALKILDDNFEDLFLGGRLLPLTNAMVDLALDVRQAYLLAALSTAKYNSEARRIVYDVFCGQLADPSEKQLKNTLAKGPYRLVAGLDNDLVQQRCRTRVVGFLKHIADNGATFANLASHRGRFPAQNFLASIQAVYDQELSKPIQIARLAWARLQDPAAPAANDAASEQAEEFHDAADELQASADESSGDEESQPITRVPNAEADLPLFHSAADLRDLHGLQHSSPVVPPPSNQQASAHGRILAAGHAAAPLPSTLSHRRRRSRSSPPSSPIAHRKRAHQQVSDDRPPATGDNEDDDPFETDDRSVNEDAIREKRRRHLDAMEAERLALAVVKQQHQNEPYPHSTPPMSTSTTAVGGLTQRSELQRHVIEAPRPAASQSRNTTTTVADYRNQPRPAFHEGGVRRRYPWSSHDEQVLIRSVAQHYGKWSRIEEECRELFEHPRDQQAYRDKARLMKTKMLVADMPLPPGFNHVALGPKEKREVIKAGKNPLRQETDVDIATGQVTNTEFVPGQAL</sequence>
<feature type="compositionally biased region" description="Low complexity" evidence="1">
    <location>
        <begin position="620"/>
        <end position="633"/>
    </location>
</feature>
<gene>
    <name evidence="2" type="ORF">LMH87_002384</name>
</gene>